<name>A0ABP0E7E8_9PEZI</name>
<dbReference type="SUPFAM" id="SSF56112">
    <property type="entry name" value="Protein kinase-like (PK-like)"/>
    <property type="match status" value="1"/>
</dbReference>
<protein>
    <recommendedName>
        <fullName evidence="4">Protein kinase domain-containing protein</fullName>
    </recommendedName>
</protein>
<dbReference type="InterPro" id="IPR011009">
    <property type="entry name" value="Kinase-like_dom_sf"/>
</dbReference>
<evidence type="ECO:0008006" key="4">
    <source>
        <dbReference type="Google" id="ProtNLM"/>
    </source>
</evidence>
<keyword evidence="3" id="KW-1185">Reference proteome</keyword>
<feature type="compositionally biased region" description="Basic and acidic residues" evidence="1">
    <location>
        <begin position="647"/>
        <end position="657"/>
    </location>
</feature>
<proteinExistence type="predicted"/>
<gene>
    <name evidence="2" type="ORF">SEPCBS119000_006479</name>
</gene>
<evidence type="ECO:0000256" key="1">
    <source>
        <dbReference type="SAM" id="MobiDB-lite"/>
    </source>
</evidence>
<feature type="region of interest" description="Disordered" evidence="1">
    <location>
        <begin position="23"/>
        <end position="52"/>
    </location>
</feature>
<comment type="caution">
    <text evidence="2">The sequence shown here is derived from an EMBL/GenBank/DDBJ whole genome shotgun (WGS) entry which is preliminary data.</text>
</comment>
<sequence>MDLSIRAIHDVVHATAAFAGLTDDSSSEESDLGHDIKASSSPSCDSSSPDSEEHRFWAESQLNPKNRIDSLEPIARPLWLIDGAAQFGTQFFARPVFFSGRPPPMHIGVLIEEGAAYPRSLRRLLDLDQAFHTKDRDRLLRLGIASHVQRILQYHTTSKDGHLRPDVARNLFWQGPFGSLIIIHNLTFHVGESRLEIYRNHALEGELKSYAELKTMWGLADDGRENSLPPEIDIARVGLVQQVHDSINIVYIHSEQKDDESREGEGTDAVVLKSASSPAKFLYHELRALLRDIPPHPGILARPLHIVTKKCLFGRKAGVVGFTMPLYPQGTLGAALPFLRMHGALASDVQLRWCRQITDVLLHIWTQGRNFYYPDLHLDNVVLSGDSPTGDIGLVDFEQRGAWCSSSSPEVDYLESLRVLAFDDQEYEYANAQDVCSEHLQKLIACYDAAALVDPRPPQAAHTSSKRHAIVCLQELNNYSNPLHGFNVPWACLTNPEREAAMVYMLGRLMWCICEGVSAPQRGAVWQSCPREPELEFPTFCRTPEAMKTIILKCFGDAGARQQSQFVRQGSKLYIKEPLDVVLDGDGKRETCRPNYKLSDENISLKARDFWHRRLAEGDSWLRHRNESLLKRAEKDGNAAADLVISEEEKTEERDTDGPNSKLSAHGRPTLWQVQKWLGELSSENLTKM</sequence>
<feature type="compositionally biased region" description="Low complexity" evidence="1">
    <location>
        <begin position="39"/>
        <end position="49"/>
    </location>
</feature>
<feature type="region of interest" description="Disordered" evidence="1">
    <location>
        <begin position="641"/>
        <end position="668"/>
    </location>
</feature>
<evidence type="ECO:0000313" key="3">
    <source>
        <dbReference type="Proteomes" id="UP001642502"/>
    </source>
</evidence>
<reference evidence="2 3" key="1">
    <citation type="submission" date="2024-01" db="EMBL/GenBank/DDBJ databases">
        <authorList>
            <person name="Allen C."/>
            <person name="Tagirdzhanova G."/>
        </authorList>
    </citation>
    <scope>NUCLEOTIDE SEQUENCE [LARGE SCALE GENOMIC DNA]</scope>
    <source>
        <strain evidence="2 3">CBS 119000</strain>
    </source>
</reference>
<dbReference type="EMBL" id="CAWUON010000174">
    <property type="protein sequence ID" value="CAK7275042.1"/>
    <property type="molecule type" value="Genomic_DNA"/>
</dbReference>
<accession>A0ABP0E7E8</accession>
<evidence type="ECO:0000313" key="2">
    <source>
        <dbReference type="EMBL" id="CAK7275042.1"/>
    </source>
</evidence>
<organism evidence="2 3">
    <name type="scientific">Sporothrix epigloea</name>
    <dbReference type="NCBI Taxonomy" id="1892477"/>
    <lineage>
        <taxon>Eukaryota</taxon>
        <taxon>Fungi</taxon>
        <taxon>Dikarya</taxon>
        <taxon>Ascomycota</taxon>
        <taxon>Pezizomycotina</taxon>
        <taxon>Sordariomycetes</taxon>
        <taxon>Sordariomycetidae</taxon>
        <taxon>Ophiostomatales</taxon>
        <taxon>Ophiostomataceae</taxon>
        <taxon>Sporothrix</taxon>
    </lineage>
</organism>
<dbReference type="Proteomes" id="UP001642502">
    <property type="component" value="Unassembled WGS sequence"/>
</dbReference>